<accession>A0A9Q5CWS1</accession>
<organism evidence="7 8">
    <name type="scientific">Chitinophaga solisilvae</name>
    <dbReference type="NCBI Taxonomy" id="1233460"/>
    <lineage>
        <taxon>Bacteria</taxon>
        <taxon>Pseudomonadati</taxon>
        <taxon>Bacteroidota</taxon>
        <taxon>Chitinophagia</taxon>
        <taxon>Chitinophagales</taxon>
        <taxon>Chitinophagaceae</taxon>
        <taxon>Chitinophaga</taxon>
    </lineage>
</organism>
<dbReference type="SUPFAM" id="SSF55874">
    <property type="entry name" value="ATPase domain of HSP90 chaperone/DNA topoisomerase II/histidine kinase"/>
    <property type="match status" value="1"/>
</dbReference>
<dbReference type="SUPFAM" id="SSF47384">
    <property type="entry name" value="Homodimeric domain of signal transducing histidine kinase"/>
    <property type="match status" value="1"/>
</dbReference>
<dbReference type="InterPro" id="IPR036097">
    <property type="entry name" value="HisK_dim/P_sf"/>
</dbReference>
<dbReference type="SUPFAM" id="SSF48452">
    <property type="entry name" value="TPR-like"/>
    <property type="match status" value="1"/>
</dbReference>
<dbReference type="CDD" id="cd00082">
    <property type="entry name" value="HisKA"/>
    <property type="match status" value="1"/>
</dbReference>
<dbReference type="Gene3D" id="1.25.40.10">
    <property type="entry name" value="Tetratricopeptide repeat domain"/>
    <property type="match status" value="1"/>
</dbReference>
<dbReference type="InterPro" id="IPR036890">
    <property type="entry name" value="HATPase_C_sf"/>
</dbReference>
<protein>
    <recommendedName>
        <fullName evidence="2">histidine kinase</fullName>
        <ecNumber evidence="2">2.7.13.3</ecNumber>
    </recommendedName>
</protein>
<dbReference type="GO" id="GO:0000155">
    <property type="term" value="F:phosphorelay sensor kinase activity"/>
    <property type="evidence" value="ECO:0007669"/>
    <property type="project" value="InterPro"/>
</dbReference>
<keyword evidence="5" id="KW-0732">Signal</keyword>
<gene>
    <name evidence="7" type="ORF">ECE50_002940</name>
</gene>
<dbReference type="InterPro" id="IPR011990">
    <property type="entry name" value="TPR-like_helical_dom_sf"/>
</dbReference>
<dbReference type="Gene3D" id="1.10.287.130">
    <property type="match status" value="1"/>
</dbReference>
<sequence length="632" mass="71156">MRSRYLTSNYLFIRLLLLLVSLPYPATGSAALQGKADSTLHAQYLCRQAFYYSWKHADSSKQYALRARELSDRLSWAPGKAAAWYALGYYYELCHNNYVAFRYYLDALQLCEKKGLTATAGELYGHLAVYYSRQQQPAAAGHYLHKAMTTAARGLPDTLQAVILMDYATVQLHHSARPDSVKWALETARSLLSHSRDTPRLLQLSLLGIQLRLQQRDTAGALSRLPAFIHTAAGQGYNYPAIKGYQLMADIHPADAVSSYARMIRLAQAGSYTELIQPYAIRMYDWYTQHGHPDTAAQYSHLLFDILQKKEAAKSNGEMDYLGYYTQQHNLRQLQLQDALQQAVIGKQQQQSRNRVYLGIIIALLLLVTIFAGIYFFRARFRARKNAAQLCAMNREINEKNKLLLSQDDFKNKLVSVIAHDFRAPLGNIIEISTFLKQEVLTPEEAVEWMADIERKTHHTLSTFDNILAWVHSQISGFTWHPRPCRPAALLPDAIRYAGNMIAARQVQVQLQVPAQLAVSADPEMLQFIHRNLLHNAVRFSPIQGRLLITATQQAHTVTVSFSDEGPGIPQTLLPHLFTGMKSYRGKQQGAGLALIICHDFIEKMGGSLHAANKPDGGAIFSYTLPLNHNPS</sequence>
<feature type="chain" id="PRO_5040468821" description="histidine kinase" evidence="5">
    <location>
        <begin position="27"/>
        <end position="632"/>
    </location>
</feature>
<feature type="domain" description="Histidine kinase" evidence="6">
    <location>
        <begin position="417"/>
        <end position="629"/>
    </location>
</feature>
<evidence type="ECO:0000259" key="6">
    <source>
        <dbReference type="PROSITE" id="PS50109"/>
    </source>
</evidence>
<feature type="transmembrane region" description="Helical" evidence="4">
    <location>
        <begin position="356"/>
        <end position="377"/>
    </location>
</feature>
<dbReference type="InterPro" id="IPR005467">
    <property type="entry name" value="His_kinase_dom"/>
</dbReference>
<feature type="signal peptide" evidence="5">
    <location>
        <begin position="1"/>
        <end position="26"/>
    </location>
</feature>
<keyword evidence="8" id="KW-1185">Reference proteome</keyword>
<evidence type="ECO:0000313" key="8">
    <source>
        <dbReference type="Proteomes" id="UP000281028"/>
    </source>
</evidence>
<evidence type="ECO:0000256" key="5">
    <source>
        <dbReference type="SAM" id="SignalP"/>
    </source>
</evidence>
<dbReference type="Gene3D" id="3.30.565.10">
    <property type="entry name" value="Histidine kinase-like ATPase, C-terminal domain"/>
    <property type="match status" value="1"/>
</dbReference>
<keyword evidence="4" id="KW-1133">Transmembrane helix</keyword>
<dbReference type="Pfam" id="PF02518">
    <property type="entry name" value="HATPase_c"/>
    <property type="match status" value="1"/>
</dbReference>
<dbReference type="InterPro" id="IPR004358">
    <property type="entry name" value="Sig_transdc_His_kin-like_C"/>
</dbReference>
<comment type="catalytic activity">
    <reaction evidence="1">
        <text>ATP + protein L-histidine = ADP + protein N-phospho-L-histidine.</text>
        <dbReference type="EC" id="2.7.13.3"/>
    </reaction>
</comment>
<dbReference type="InterPro" id="IPR003661">
    <property type="entry name" value="HisK_dim/P_dom"/>
</dbReference>
<dbReference type="EMBL" id="RIAR02000001">
    <property type="protein sequence ID" value="NSL85771.1"/>
    <property type="molecule type" value="Genomic_DNA"/>
</dbReference>
<keyword evidence="4" id="KW-0472">Membrane</keyword>
<dbReference type="PANTHER" id="PTHR43547:SF2">
    <property type="entry name" value="HYBRID SIGNAL TRANSDUCTION HISTIDINE KINASE C"/>
    <property type="match status" value="1"/>
</dbReference>
<evidence type="ECO:0000256" key="1">
    <source>
        <dbReference type="ARBA" id="ARBA00000085"/>
    </source>
</evidence>
<keyword evidence="7" id="KW-0418">Kinase</keyword>
<keyword evidence="3" id="KW-0597">Phosphoprotein</keyword>
<reference evidence="7" key="1">
    <citation type="submission" date="2020-05" db="EMBL/GenBank/DDBJ databases">
        <title>Chitinophaga laudate sp. nov., isolated from a tropical peat swamp.</title>
        <authorList>
            <person name="Goh C.B.S."/>
            <person name="Lee M.S."/>
            <person name="Parimannan S."/>
            <person name="Pasbakhsh P."/>
            <person name="Yule C.M."/>
            <person name="Rajandas H."/>
            <person name="Loke S."/>
            <person name="Croft L."/>
            <person name="Tan J.B.L."/>
        </authorList>
    </citation>
    <scope>NUCLEOTIDE SEQUENCE</scope>
    <source>
        <strain evidence="7">Mgbs1</strain>
    </source>
</reference>
<evidence type="ECO:0000256" key="2">
    <source>
        <dbReference type="ARBA" id="ARBA00012438"/>
    </source>
</evidence>
<dbReference type="SMART" id="SM00387">
    <property type="entry name" value="HATPase_c"/>
    <property type="match status" value="1"/>
</dbReference>
<dbReference type="OrthoDB" id="1301080at2"/>
<dbReference type="PANTHER" id="PTHR43547">
    <property type="entry name" value="TWO-COMPONENT HISTIDINE KINASE"/>
    <property type="match status" value="1"/>
</dbReference>
<dbReference type="PRINTS" id="PR00344">
    <property type="entry name" value="BCTRLSENSOR"/>
</dbReference>
<dbReference type="Proteomes" id="UP000281028">
    <property type="component" value="Unassembled WGS sequence"/>
</dbReference>
<dbReference type="AlphaFoldDB" id="A0A9Q5CWS1"/>
<proteinExistence type="predicted"/>
<evidence type="ECO:0000256" key="4">
    <source>
        <dbReference type="SAM" id="Phobius"/>
    </source>
</evidence>
<name>A0A9Q5CWS1_9BACT</name>
<evidence type="ECO:0000256" key="3">
    <source>
        <dbReference type="ARBA" id="ARBA00022553"/>
    </source>
</evidence>
<keyword evidence="4" id="KW-0812">Transmembrane</keyword>
<keyword evidence="7" id="KW-0808">Transferase</keyword>
<dbReference type="InterPro" id="IPR003594">
    <property type="entry name" value="HATPase_dom"/>
</dbReference>
<dbReference type="PROSITE" id="PS50109">
    <property type="entry name" value="HIS_KIN"/>
    <property type="match status" value="1"/>
</dbReference>
<dbReference type="EC" id="2.7.13.3" evidence="2"/>
<evidence type="ECO:0000313" key="7">
    <source>
        <dbReference type="EMBL" id="NSL85771.1"/>
    </source>
</evidence>
<comment type="caution">
    <text evidence="7">The sequence shown here is derived from an EMBL/GenBank/DDBJ whole genome shotgun (WGS) entry which is preliminary data.</text>
</comment>